<dbReference type="Pfam" id="PF13986">
    <property type="entry name" value="DUF4224"/>
    <property type="match status" value="1"/>
</dbReference>
<dbReference type="EMBL" id="QAIC01000032">
    <property type="protein sequence ID" value="MDN4572885.1"/>
    <property type="molecule type" value="Genomic_DNA"/>
</dbReference>
<dbReference type="Proteomes" id="UP001172788">
    <property type="component" value="Unassembled WGS sequence"/>
</dbReference>
<evidence type="ECO:0000259" key="1">
    <source>
        <dbReference type="Pfam" id="PF13986"/>
    </source>
</evidence>
<evidence type="ECO:0000313" key="5">
    <source>
        <dbReference type="Proteomes" id="UP001172791"/>
    </source>
</evidence>
<reference evidence="2" key="1">
    <citation type="submission" date="2018-04" db="EMBL/GenBank/DDBJ databases">
        <authorList>
            <person name="Jy Z."/>
        </authorList>
    </citation>
    <scope>NUCLEOTIDE SEQUENCE</scope>
    <source>
        <strain evidence="3">AS13</strain>
        <strain evidence="2">LA18</strain>
    </source>
</reference>
<accession>A0AAW7MJP9</accession>
<dbReference type="Proteomes" id="UP001172791">
    <property type="component" value="Unassembled WGS sequence"/>
</dbReference>
<keyword evidence="4" id="KW-1185">Reference proteome</keyword>
<proteinExistence type="predicted"/>
<dbReference type="InterPro" id="IPR025319">
    <property type="entry name" value="DUF4224"/>
</dbReference>
<evidence type="ECO:0000313" key="2">
    <source>
        <dbReference type="EMBL" id="MDN4572885.1"/>
    </source>
</evidence>
<dbReference type="AlphaFoldDB" id="A0AAW7MJP9"/>
<gene>
    <name evidence="2" type="ORF">DBA34_06395</name>
    <name evidence="3" type="ORF">DBB29_03825</name>
</gene>
<name>A0AAW7MJP9_9BURK</name>
<sequence>MLGVREGAVVSLYLTRREVQELMGTPIRLRQLRWLAANGWPHAVDSRGRVLIARAYHDKRLGVTAEPIAALALPATPPPLNLNAA</sequence>
<comment type="caution">
    <text evidence="2">The sequence shown here is derived from an EMBL/GenBank/DDBJ whole genome shotgun (WGS) entry which is preliminary data.</text>
</comment>
<evidence type="ECO:0000313" key="3">
    <source>
        <dbReference type="EMBL" id="MDN4577248.1"/>
    </source>
</evidence>
<protein>
    <recommendedName>
        <fullName evidence="1">DUF4224 domain-containing protein</fullName>
    </recommendedName>
</protein>
<organism evidence="2 5">
    <name type="scientific">Pandoraea cepalis</name>
    <dbReference type="NCBI Taxonomy" id="2508294"/>
    <lineage>
        <taxon>Bacteria</taxon>
        <taxon>Pseudomonadati</taxon>
        <taxon>Pseudomonadota</taxon>
        <taxon>Betaproteobacteria</taxon>
        <taxon>Burkholderiales</taxon>
        <taxon>Burkholderiaceae</taxon>
        <taxon>Pandoraea</taxon>
    </lineage>
</organism>
<feature type="domain" description="DUF4224" evidence="1">
    <location>
        <begin position="14"/>
        <end position="56"/>
    </location>
</feature>
<evidence type="ECO:0000313" key="4">
    <source>
        <dbReference type="Proteomes" id="UP001172788"/>
    </source>
</evidence>
<dbReference type="EMBL" id="QAID01000030">
    <property type="protein sequence ID" value="MDN4577248.1"/>
    <property type="molecule type" value="Genomic_DNA"/>
</dbReference>